<sequence>MGEGFSIQLTLLSQEFRVLPKDHHVQSDSKTTYTSQESITKMSTWPRGYKHPIKEWEFCPLQQGNPVHPSLAFSRASKPRPSLSLLTTTSQSLVMGRQRAASQSTTTTTTTRKRLTGSHSEARISILSRSQVSTRTVVKSPEARILEEYEKNRPLPPLPLRIKKSSSSVSESLSFKRKRDNEKVRINPRRKGSSLQRGPSDVSPKTVIPPPLSLPPPSLKHDELEATTPGLGDAEVITIKLDEYPSPPPVPRQFQSFAPSFAIDPALLDEKSTPPIPPHEFGFRLEDSGHGGLDIKEESANIPMKLQLDIPPTNPLRPISPSPSYISKISIDQNATPKIPQGDSPVRSAPVEEIVFTPGGYEERRYVYFPVPDPNLPQTYSKFKPADTADRTPPYYTKFPPPPHPEHTKKASTSSSRSQLTFSTFGHGPDYPYRCDGSSQVTDYDDYEVDEDDYEGNYIDTCASSFISASSYPASESSMGDAAGTCITPVPMRVEASPGVRIVSKVVQEEEEDGVSPLTCTPPKVIGASPQDTAVGLATAGDKMTNGSDFTVSPIRTKVKYNLPPPTETQKSARKSASSSRLSARLPVATPASKGLSRNKSNSCNNIKQSIPERPSSAEPIESSDGKKAERIGSWNLLFPLNNRNSVARSLTPTPSMFRNNDGTGSGKLKVIEEEDQRPNTAPAGPDNERSMSFFEDDDVDEVENGFTRVKKFLARCLSVRSITGRQGTKSVTRAASVAARRVWSEEKEKNERAKVNLNLGQVGEAVKRYKERKLEDMPVPPRAPSRAPSRMSRMSRASSNGTSRWRWSYAVMGATFS</sequence>
<accession>S8BKL9</accession>
<keyword evidence="3" id="KW-1185">Reference proteome</keyword>
<dbReference type="HOGENOM" id="CLU_330077_0_0_1"/>
<dbReference type="OrthoDB" id="5428556at2759"/>
<dbReference type="Proteomes" id="UP000015100">
    <property type="component" value="Unassembled WGS sequence"/>
</dbReference>
<feature type="compositionally biased region" description="Polar residues" evidence="1">
    <location>
        <begin position="596"/>
        <end position="609"/>
    </location>
</feature>
<organism evidence="2 3">
    <name type="scientific">Dactylellina haptotyla (strain CBS 200.50)</name>
    <name type="common">Nematode-trapping fungus</name>
    <name type="synonym">Monacrosporium haptotylum</name>
    <dbReference type="NCBI Taxonomy" id="1284197"/>
    <lineage>
        <taxon>Eukaryota</taxon>
        <taxon>Fungi</taxon>
        <taxon>Dikarya</taxon>
        <taxon>Ascomycota</taxon>
        <taxon>Pezizomycotina</taxon>
        <taxon>Orbiliomycetes</taxon>
        <taxon>Orbiliales</taxon>
        <taxon>Orbiliaceae</taxon>
        <taxon>Dactylellina</taxon>
    </lineage>
</organism>
<protein>
    <submittedName>
        <fullName evidence="2">Uncharacterized protein</fullName>
    </submittedName>
</protein>
<comment type="caution">
    <text evidence="2">The sequence shown here is derived from an EMBL/GenBank/DDBJ whole genome shotgun (WGS) entry which is preliminary data.</text>
</comment>
<feature type="region of interest" description="Disordered" evidence="1">
    <location>
        <begin position="774"/>
        <end position="800"/>
    </location>
</feature>
<proteinExistence type="predicted"/>
<feature type="compositionally biased region" description="Low complexity" evidence="1">
    <location>
        <begin position="785"/>
        <end position="800"/>
    </location>
</feature>
<feature type="region of interest" description="Disordered" evidence="1">
    <location>
        <begin position="559"/>
        <end position="627"/>
    </location>
</feature>
<feature type="compositionally biased region" description="Low complexity" evidence="1">
    <location>
        <begin position="575"/>
        <end position="586"/>
    </location>
</feature>
<gene>
    <name evidence="2" type="ORF">H072_6250</name>
</gene>
<reference evidence="2 3" key="1">
    <citation type="journal article" date="2013" name="PLoS Genet.">
        <title>Genomic mechanisms accounting for the adaptation to parasitism in nematode-trapping fungi.</title>
        <authorList>
            <person name="Meerupati T."/>
            <person name="Andersson K.M."/>
            <person name="Friman E."/>
            <person name="Kumar D."/>
            <person name="Tunlid A."/>
            <person name="Ahren D."/>
        </authorList>
    </citation>
    <scope>NUCLEOTIDE SEQUENCE [LARGE SCALE GENOMIC DNA]</scope>
    <source>
        <strain evidence="2 3">CBS 200.50</strain>
    </source>
</reference>
<dbReference type="OMA" id="WEFCPLQ"/>
<evidence type="ECO:0000313" key="3">
    <source>
        <dbReference type="Proteomes" id="UP000015100"/>
    </source>
</evidence>
<name>S8BKL9_DACHA</name>
<dbReference type="EMBL" id="AQGS01000443">
    <property type="protein sequence ID" value="EPS39918.1"/>
    <property type="molecule type" value="Genomic_DNA"/>
</dbReference>
<dbReference type="AlphaFoldDB" id="S8BKL9"/>
<feature type="region of interest" description="Disordered" evidence="1">
    <location>
        <begin position="94"/>
        <end position="119"/>
    </location>
</feature>
<evidence type="ECO:0000313" key="2">
    <source>
        <dbReference type="EMBL" id="EPS39918.1"/>
    </source>
</evidence>
<feature type="region of interest" description="Disordered" evidence="1">
    <location>
        <begin position="154"/>
        <end position="225"/>
    </location>
</feature>
<reference evidence="3" key="2">
    <citation type="submission" date="2013-04" db="EMBL/GenBank/DDBJ databases">
        <title>Genomic mechanisms accounting for the adaptation to parasitism in nematode-trapping fungi.</title>
        <authorList>
            <person name="Ahren D.G."/>
        </authorList>
    </citation>
    <scope>NUCLEOTIDE SEQUENCE [LARGE SCALE GENOMIC DNA]</scope>
    <source>
        <strain evidence="3">CBS 200.50</strain>
    </source>
</reference>
<evidence type="ECO:0000256" key="1">
    <source>
        <dbReference type="SAM" id="MobiDB-lite"/>
    </source>
</evidence>
<feature type="compositionally biased region" description="Pro residues" evidence="1">
    <location>
        <begin position="207"/>
        <end position="218"/>
    </location>
</feature>
<feature type="region of interest" description="Disordered" evidence="1">
    <location>
        <begin position="383"/>
        <end position="427"/>
    </location>
</feature>
<feature type="compositionally biased region" description="Low complexity" evidence="1">
    <location>
        <begin position="412"/>
        <end position="424"/>
    </location>
</feature>